<keyword evidence="2" id="KW-1185">Reference proteome</keyword>
<dbReference type="Proteomes" id="UP001054902">
    <property type="component" value="Unassembled WGS sequence"/>
</dbReference>
<evidence type="ECO:0000313" key="1">
    <source>
        <dbReference type="EMBL" id="GFH50012.1"/>
    </source>
</evidence>
<evidence type="ECO:0000313" key="2">
    <source>
        <dbReference type="Proteomes" id="UP001054902"/>
    </source>
</evidence>
<gene>
    <name evidence="1" type="ORF">CTEN210_06488</name>
</gene>
<proteinExistence type="predicted"/>
<dbReference type="AlphaFoldDB" id="A0AAD3H480"/>
<organism evidence="1 2">
    <name type="scientific">Chaetoceros tenuissimus</name>
    <dbReference type="NCBI Taxonomy" id="426638"/>
    <lineage>
        <taxon>Eukaryota</taxon>
        <taxon>Sar</taxon>
        <taxon>Stramenopiles</taxon>
        <taxon>Ochrophyta</taxon>
        <taxon>Bacillariophyta</taxon>
        <taxon>Coscinodiscophyceae</taxon>
        <taxon>Chaetocerotophycidae</taxon>
        <taxon>Chaetocerotales</taxon>
        <taxon>Chaetocerotaceae</taxon>
        <taxon>Chaetoceros</taxon>
    </lineage>
</organism>
<comment type="caution">
    <text evidence="1">The sequence shown here is derived from an EMBL/GenBank/DDBJ whole genome shotgun (WGS) entry which is preliminary data.</text>
</comment>
<reference evidence="1 2" key="1">
    <citation type="journal article" date="2021" name="Sci. Rep.">
        <title>The genome of the diatom Chaetoceros tenuissimus carries an ancient integrated fragment of an extant virus.</title>
        <authorList>
            <person name="Hongo Y."/>
            <person name="Kimura K."/>
            <person name="Takaki Y."/>
            <person name="Yoshida Y."/>
            <person name="Baba S."/>
            <person name="Kobayashi G."/>
            <person name="Nagasaki K."/>
            <person name="Hano T."/>
            <person name="Tomaru Y."/>
        </authorList>
    </citation>
    <scope>NUCLEOTIDE SEQUENCE [LARGE SCALE GENOMIC DNA]</scope>
    <source>
        <strain evidence="1 2">NIES-3715</strain>
    </source>
</reference>
<accession>A0AAD3H480</accession>
<dbReference type="EMBL" id="BLLK01000038">
    <property type="protein sequence ID" value="GFH50012.1"/>
    <property type="molecule type" value="Genomic_DNA"/>
</dbReference>
<sequence>MIDTLLFVEKGGTPNEENMSKHTISHLSQTKENDSCQRVCPRRKVNNKIYYVDNAAGLGDRKTMMDELSHLAAFLCADLLLPPPEHLLTPKHNNGKRVSKKLEWQDFYNLTYILGHEPAVKSARVEFGLDFQDWRDIPLFDTQSDGKYKNWKHVVSKYGEWKDDFETIRDYSFLHQDEERGFIWEIKGALYDSDLYETPLRGPSKDIFKKHFNVTTDQKWRSVFRPRMKPFSGVYCGMNGIRSEDCKGCVYTNDEVDTHYLKAMKESLEKSIRNRIQADSLIGHLHIRRGDAIGECDTRLERIEEYFQCSLQGTESLGRKLTLLFTSDEKDVDYREQIMSMINDGSKYPHVSILDADEMVENIMGNALENKTISETMNNNYFIYDIEYLLQDWSSELVDFHMVRRRSMCNDCLPLKELISERKEIE</sequence>
<protein>
    <submittedName>
        <fullName evidence="1">Uncharacterized protein</fullName>
    </submittedName>
</protein>
<name>A0AAD3H480_9STRA</name>